<accession>A0ABD3DAV5</accession>
<evidence type="ECO:0000313" key="4">
    <source>
        <dbReference type="Proteomes" id="UP001632038"/>
    </source>
</evidence>
<dbReference type="Pfam" id="PF03931">
    <property type="entry name" value="Skp1_POZ"/>
    <property type="match status" value="1"/>
</dbReference>
<feature type="domain" description="SKP1 component POZ" evidence="2">
    <location>
        <begin position="22"/>
        <end position="78"/>
    </location>
</feature>
<evidence type="ECO:0000313" key="3">
    <source>
        <dbReference type="EMBL" id="KAL3639465.1"/>
    </source>
</evidence>
<dbReference type="Proteomes" id="UP001632038">
    <property type="component" value="Unassembled WGS sequence"/>
</dbReference>
<evidence type="ECO:0000259" key="2">
    <source>
        <dbReference type="Pfam" id="PF03931"/>
    </source>
</evidence>
<comment type="caution">
    <text evidence="3">The sequence shown here is derived from an EMBL/GenBank/DDBJ whole genome shotgun (WGS) entry which is preliminary data.</text>
</comment>
<proteinExistence type="predicted"/>
<reference evidence="4" key="1">
    <citation type="journal article" date="2024" name="IScience">
        <title>Strigolactones Initiate the Formation of Haustorium-like Structures in Castilleja.</title>
        <authorList>
            <person name="Buerger M."/>
            <person name="Peterson D."/>
            <person name="Chory J."/>
        </authorList>
    </citation>
    <scope>NUCLEOTIDE SEQUENCE [LARGE SCALE GENOMIC DNA]</scope>
</reference>
<organism evidence="3 4">
    <name type="scientific">Castilleja foliolosa</name>
    <dbReference type="NCBI Taxonomy" id="1961234"/>
    <lineage>
        <taxon>Eukaryota</taxon>
        <taxon>Viridiplantae</taxon>
        <taxon>Streptophyta</taxon>
        <taxon>Embryophyta</taxon>
        <taxon>Tracheophyta</taxon>
        <taxon>Spermatophyta</taxon>
        <taxon>Magnoliopsida</taxon>
        <taxon>eudicotyledons</taxon>
        <taxon>Gunneridae</taxon>
        <taxon>Pentapetalae</taxon>
        <taxon>asterids</taxon>
        <taxon>lamiids</taxon>
        <taxon>Lamiales</taxon>
        <taxon>Orobanchaceae</taxon>
        <taxon>Pedicularideae</taxon>
        <taxon>Castillejinae</taxon>
        <taxon>Castilleja</taxon>
    </lineage>
</organism>
<dbReference type="SUPFAM" id="SSF54695">
    <property type="entry name" value="POZ domain"/>
    <property type="match status" value="1"/>
</dbReference>
<dbReference type="EMBL" id="JAVIJP010000018">
    <property type="protein sequence ID" value="KAL3639465.1"/>
    <property type="molecule type" value="Genomic_DNA"/>
</dbReference>
<sequence length="140" mass="15858">MPEMIRKMASGAGSSYARPKPKLISLTSCDGKRFTLHESAAFLSPYIKRIPEEAPRRTIVLDKANQKFLQVICDYLVHLEDAGDDKEKKNKICETELGIGWMEDSFLDGLLPLAVELELEHLENHIETTLINRDIARGVY</sequence>
<dbReference type="InterPro" id="IPR016073">
    <property type="entry name" value="Skp1_comp_POZ"/>
</dbReference>
<dbReference type="Gene3D" id="3.30.710.10">
    <property type="entry name" value="Potassium Channel Kv1.1, Chain A"/>
    <property type="match status" value="1"/>
</dbReference>
<name>A0ABD3DAV5_9LAMI</name>
<dbReference type="AlphaFoldDB" id="A0ABD3DAV5"/>
<protein>
    <recommendedName>
        <fullName evidence="2">SKP1 component POZ domain-containing protein</fullName>
    </recommendedName>
</protein>
<evidence type="ECO:0000256" key="1">
    <source>
        <dbReference type="ARBA" id="ARBA00004906"/>
    </source>
</evidence>
<gene>
    <name evidence="3" type="ORF">CASFOL_017372</name>
</gene>
<dbReference type="InterPro" id="IPR011333">
    <property type="entry name" value="SKP1/BTB/POZ_sf"/>
</dbReference>
<keyword evidence="4" id="KW-1185">Reference proteome</keyword>
<comment type="pathway">
    <text evidence="1">Protein modification; protein ubiquitination.</text>
</comment>